<keyword evidence="1" id="KW-0472">Membrane</keyword>
<evidence type="ECO:0000256" key="1">
    <source>
        <dbReference type="SAM" id="Phobius"/>
    </source>
</evidence>
<dbReference type="Proteomes" id="UP000326354">
    <property type="component" value="Chromosome"/>
</dbReference>
<keyword evidence="1" id="KW-1133">Transmembrane helix</keyword>
<protein>
    <submittedName>
        <fullName evidence="2">Uncharacterized protein</fullName>
    </submittedName>
</protein>
<name>A0A5S9IM13_UABAM</name>
<proteinExistence type="predicted"/>
<reference evidence="2 3" key="1">
    <citation type="submission" date="2019-08" db="EMBL/GenBank/DDBJ databases">
        <title>Complete genome sequence of Candidatus Uab amorphum.</title>
        <authorList>
            <person name="Shiratori T."/>
            <person name="Suzuki S."/>
            <person name="Kakizawa Y."/>
            <person name="Ishida K."/>
        </authorList>
    </citation>
    <scope>NUCLEOTIDE SEQUENCE [LARGE SCALE GENOMIC DNA]</scope>
    <source>
        <strain evidence="2 3">SRT547</strain>
    </source>
</reference>
<keyword evidence="1" id="KW-0812">Transmembrane</keyword>
<sequence length="215" mass="25464">MHTVKSRVSFPCISQETLLQIKNLRQKKSEQAIFCYSYDGDVEFLYYFFLGCFIIFPALFFMGIGAYDTSLIVVLTFCYLFAYWIRHYQHQTESCLFCDHRYLVYFDFRGLTIYNLLDSDGDTTIKKVDFVENRDHEGLIIKFLSNETVKIYAEKDLEQYVKHLQKIQYNDEKPILSPKTLEKRRHPFYIVTIYDVVYYGIIAYFLCGGAVFGNL</sequence>
<gene>
    <name evidence="2" type="ORF">UABAM_02352</name>
</gene>
<feature type="transmembrane region" description="Helical" evidence="1">
    <location>
        <begin position="44"/>
        <end position="63"/>
    </location>
</feature>
<feature type="transmembrane region" description="Helical" evidence="1">
    <location>
        <begin position="69"/>
        <end position="85"/>
    </location>
</feature>
<dbReference type="EMBL" id="AP019860">
    <property type="protein sequence ID" value="BBM83997.1"/>
    <property type="molecule type" value="Genomic_DNA"/>
</dbReference>
<dbReference type="RefSeq" id="WP_151968178.1">
    <property type="nucleotide sequence ID" value="NZ_AP019860.1"/>
</dbReference>
<accession>A0A5S9IM13</accession>
<evidence type="ECO:0000313" key="3">
    <source>
        <dbReference type="Proteomes" id="UP000326354"/>
    </source>
</evidence>
<keyword evidence="3" id="KW-1185">Reference proteome</keyword>
<dbReference type="KEGG" id="uam:UABAM_02352"/>
<evidence type="ECO:0000313" key="2">
    <source>
        <dbReference type="EMBL" id="BBM83997.1"/>
    </source>
</evidence>
<organism evidence="2 3">
    <name type="scientific">Uabimicrobium amorphum</name>
    <dbReference type="NCBI Taxonomy" id="2596890"/>
    <lineage>
        <taxon>Bacteria</taxon>
        <taxon>Pseudomonadati</taxon>
        <taxon>Planctomycetota</taxon>
        <taxon>Candidatus Uabimicrobiia</taxon>
        <taxon>Candidatus Uabimicrobiales</taxon>
        <taxon>Candidatus Uabimicrobiaceae</taxon>
        <taxon>Candidatus Uabimicrobium</taxon>
    </lineage>
</organism>
<feature type="transmembrane region" description="Helical" evidence="1">
    <location>
        <begin position="188"/>
        <end position="212"/>
    </location>
</feature>
<dbReference type="AlphaFoldDB" id="A0A5S9IM13"/>